<evidence type="ECO:0000313" key="3">
    <source>
        <dbReference type="Proteomes" id="UP001295684"/>
    </source>
</evidence>
<protein>
    <submittedName>
        <fullName evidence="2">Uncharacterized protein</fullName>
    </submittedName>
</protein>
<dbReference type="AlphaFoldDB" id="A0AAD1UJW9"/>
<reference evidence="2" key="1">
    <citation type="submission" date="2023-07" db="EMBL/GenBank/DDBJ databases">
        <authorList>
            <consortium name="AG Swart"/>
            <person name="Singh M."/>
            <person name="Singh A."/>
            <person name="Seah K."/>
            <person name="Emmerich C."/>
        </authorList>
    </citation>
    <scope>NUCLEOTIDE SEQUENCE</scope>
    <source>
        <strain evidence="2">DP1</strain>
    </source>
</reference>
<proteinExistence type="predicted"/>
<dbReference type="InterPro" id="IPR029033">
    <property type="entry name" value="His_PPase_superfam"/>
</dbReference>
<sequence>MGRFKLVLLVLALQTIFIVAYSYQIDPLLVSKYIVNGESTPSFYPNDVENTTKVDYGLGPNEITDLGLKNMNKMGKVTKKELSVDRNIIPTFYDPKYVFTRGMSEQKTIYSAYSYLLGMFPHSINGVDFKSELMDDGETIPLKYLDNIRKRSGMDNRLCKNRTLQYYGGNRDYEFIESHFDQYPSLKYKMLKNLQDAKVIFEREYGNELYETMSRTMRIDTDRLDFYNSIDYLEDYVTAKYNKKKTPYHFDESTDLLIEVYYTHYFKLGIFKDPAILRVFTHSYFVNLAKEMLLKSQVDQESIYVGLANENIDTMGLSLHFGNQITFLAIMHQINTLEQYFPSYGDELSWTLYKKRGEYWVFGEYDDEKLNLESKANSMGEISLDRFITYICSKVYFGDIKKVLRGEEDPDDFLDSPHNCKQFFENHYTFEEELLQTRIDPYSFQQDDSNLIDVNKHCSLIDDEPKVIEKPAKKPKTFRNVTQIIHEVQVPITATNPYPSELSYNPYNPYYHNDWD</sequence>
<dbReference type="Proteomes" id="UP001295684">
    <property type="component" value="Unassembled WGS sequence"/>
</dbReference>
<evidence type="ECO:0000256" key="1">
    <source>
        <dbReference type="SAM" id="SignalP"/>
    </source>
</evidence>
<comment type="caution">
    <text evidence="2">The sequence shown here is derived from an EMBL/GenBank/DDBJ whole genome shotgun (WGS) entry which is preliminary data.</text>
</comment>
<dbReference type="Gene3D" id="3.40.50.1240">
    <property type="entry name" value="Phosphoglycerate mutase-like"/>
    <property type="match status" value="1"/>
</dbReference>
<organism evidence="2 3">
    <name type="scientific">Euplotes crassus</name>
    <dbReference type="NCBI Taxonomy" id="5936"/>
    <lineage>
        <taxon>Eukaryota</taxon>
        <taxon>Sar</taxon>
        <taxon>Alveolata</taxon>
        <taxon>Ciliophora</taxon>
        <taxon>Intramacronucleata</taxon>
        <taxon>Spirotrichea</taxon>
        <taxon>Hypotrichia</taxon>
        <taxon>Euplotida</taxon>
        <taxon>Euplotidae</taxon>
        <taxon>Moneuplotes</taxon>
    </lineage>
</organism>
<name>A0AAD1UJW9_EUPCR</name>
<dbReference type="SUPFAM" id="SSF53254">
    <property type="entry name" value="Phosphoglycerate mutase-like"/>
    <property type="match status" value="1"/>
</dbReference>
<feature type="chain" id="PRO_5042289071" evidence="1">
    <location>
        <begin position="23"/>
        <end position="516"/>
    </location>
</feature>
<gene>
    <name evidence="2" type="ORF">ECRASSUSDP1_LOCUS7907</name>
</gene>
<keyword evidence="1" id="KW-0732">Signal</keyword>
<keyword evidence="3" id="KW-1185">Reference proteome</keyword>
<accession>A0AAD1UJW9</accession>
<dbReference type="EMBL" id="CAMPGE010007721">
    <property type="protein sequence ID" value="CAI2366634.1"/>
    <property type="molecule type" value="Genomic_DNA"/>
</dbReference>
<feature type="signal peptide" evidence="1">
    <location>
        <begin position="1"/>
        <end position="22"/>
    </location>
</feature>
<evidence type="ECO:0000313" key="2">
    <source>
        <dbReference type="EMBL" id="CAI2366634.1"/>
    </source>
</evidence>